<evidence type="ECO:0000259" key="2">
    <source>
        <dbReference type="Pfam" id="PF07905"/>
    </source>
</evidence>
<sequence>MKCSELNKLEKLGGLKPIAGEKGLNREIRWIYFADSLESVQSICSPENWIDGNELYVLTHSGILNDVKTVVQLMRSANNAKAAGFVIDEMYIKPEYKECADSLGMPLFELPRSIRSIDLSQVVCTAIIEEKNAEISIEKLFIQLLHSDDLSEESAVGSAEMYGISLDQGFRVALFETTDFEEFLKRHKIVDRGRITQIMKQYLRKVRESFESACDMKIMSATENNSIIALLPTKELTAERIAGIIHRFKNENVLYSDISFNVSVGCAYSSVGSIKRSYSEARRIRRLAGIIGNEDGVLFFEDAGLYMLIFSSDNTDYMRSYLNRMLGKLMDYDKGGNTELTKTLEVYIESNGNGTETAEKLFIHRNTLHYRIEKIEQLTGYDLNSYETLSNLIMAFKIKKYFEQ</sequence>
<dbReference type="Pfam" id="PF13556">
    <property type="entry name" value="HTH_30"/>
    <property type="match status" value="1"/>
</dbReference>
<evidence type="ECO:0000259" key="3">
    <source>
        <dbReference type="Pfam" id="PF13556"/>
    </source>
</evidence>
<proteinExistence type="inferred from homology"/>
<reference evidence="5" key="1">
    <citation type="submission" date="2020-10" db="EMBL/GenBank/DDBJ databases">
        <authorList>
            <person name="Gilroy R."/>
        </authorList>
    </citation>
    <scope>NUCLEOTIDE SEQUENCE</scope>
    <source>
        <strain evidence="5">USAMLcec3-3695</strain>
    </source>
</reference>
<evidence type="ECO:0000313" key="5">
    <source>
        <dbReference type="EMBL" id="HIU58315.1"/>
    </source>
</evidence>
<protein>
    <submittedName>
        <fullName evidence="5">Helix-turn-helix domain-containing protein</fullName>
    </submittedName>
</protein>
<reference evidence="5" key="2">
    <citation type="journal article" date="2021" name="PeerJ">
        <title>Extensive microbial diversity within the chicken gut microbiome revealed by metagenomics and culture.</title>
        <authorList>
            <person name="Gilroy R."/>
            <person name="Ravi A."/>
            <person name="Getino M."/>
            <person name="Pursley I."/>
            <person name="Horton D.L."/>
            <person name="Alikhan N.F."/>
            <person name="Baker D."/>
            <person name="Gharbi K."/>
            <person name="Hall N."/>
            <person name="Watson M."/>
            <person name="Adriaenssens E.M."/>
            <person name="Foster-Nyarko E."/>
            <person name="Jarju S."/>
            <person name="Secka A."/>
            <person name="Antonio M."/>
            <person name="Oren A."/>
            <person name="Chaudhuri R.R."/>
            <person name="La Ragione R."/>
            <person name="Hildebrand F."/>
            <person name="Pallen M.J."/>
        </authorList>
    </citation>
    <scope>NUCLEOTIDE SEQUENCE</scope>
    <source>
        <strain evidence="5">USAMLcec3-3695</strain>
    </source>
</reference>
<dbReference type="Proteomes" id="UP000824109">
    <property type="component" value="Unassembled WGS sequence"/>
</dbReference>
<dbReference type="AlphaFoldDB" id="A0A9D1MDD7"/>
<evidence type="ECO:0000259" key="4">
    <source>
        <dbReference type="Pfam" id="PF17853"/>
    </source>
</evidence>
<dbReference type="InterPro" id="IPR041522">
    <property type="entry name" value="CdaR_GGDEF"/>
</dbReference>
<dbReference type="InterPro" id="IPR012914">
    <property type="entry name" value="PucR_dom"/>
</dbReference>
<dbReference type="InterPro" id="IPR025736">
    <property type="entry name" value="PucR_C-HTH_dom"/>
</dbReference>
<accession>A0A9D1MDD7</accession>
<dbReference type="PANTHER" id="PTHR33744">
    <property type="entry name" value="CARBOHYDRATE DIACID REGULATOR"/>
    <property type="match status" value="1"/>
</dbReference>
<dbReference type="Pfam" id="PF17853">
    <property type="entry name" value="GGDEF_2"/>
    <property type="match status" value="1"/>
</dbReference>
<organism evidence="5 6">
    <name type="scientific">Candidatus Ornithomonoglobus merdipullorum</name>
    <dbReference type="NCBI Taxonomy" id="2840895"/>
    <lineage>
        <taxon>Bacteria</taxon>
        <taxon>Bacillati</taxon>
        <taxon>Bacillota</taxon>
        <taxon>Clostridia</taxon>
        <taxon>Candidatus Ornithomonoglobus</taxon>
    </lineage>
</organism>
<evidence type="ECO:0000313" key="6">
    <source>
        <dbReference type="Proteomes" id="UP000824109"/>
    </source>
</evidence>
<feature type="domain" description="CdaR GGDEF-like" evidence="4">
    <location>
        <begin position="151"/>
        <end position="286"/>
    </location>
</feature>
<name>A0A9D1MDD7_9FIRM</name>
<feature type="domain" description="Purine catabolism PurC-like" evidence="2">
    <location>
        <begin position="6"/>
        <end position="127"/>
    </location>
</feature>
<comment type="caution">
    <text evidence="5">The sequence shown here is derived from an EMBL/GenBank/DDBJ whole genome shotgun (WGS) entry which is preliminary data.</text>
</comment>
<dbReference type="Gene3D" id="1.10.10.2840">
    <property type="entry name" value="PucR C-terminal helix-turn-helix domain"/>
    <property type="match status" value="1"/>
</dbReference>
<dbReference type="PANTHER" id="PTHR33744:SF15">
    <property type="entry name" value="CARBOHYDRATE DIACID REGULATOR"/>
    <property type="match status" value="1"/>
</dbReference>
<gene>
    <name evidence="5" type="ORF">IAA61_10975</name>
</gene>
<dbReference type="InterPro" id="IPR042070">
    <property type="entry name" value="PucR_C-HTH_sf"/>
</dbReference>
<dbReference type="Pfam" id="PF07905">
    <property type="entry name" value="PucR"/>
    <property type="match status" value="1"/>
</dbReference>
<dbReference type="InterPro" id="IPR009057">
    <property type="entry name" value="Homeodomain-like_sf"/>
</dbReference>
<comment type="similarity">
    <text evidence="1">Belongs to the CdaR family.</text>
</comment>
<dbReference type="EMBL" id="DVNB01000111">
    <property type="protein sequence ID" value="HIU58315.1"/>
    <property type="molecule type" value="Genomic_DNA"/>
</dbReference>
<feature type="domain" description="PucR C-terminal helix-turn-helix" evidence="3">
    <location>
        <begin position="340"/>
        <end position="398"/>
    </location>
</feature>
<evidence type="ECO:0000256" key="1">
    <source>
        <dbReference type="ARBA" id="ARBA00006754"/>
    </source>
</evidence>
<dbReference type="InterPro" id="IPR051448">
    <property type="entry name" value="CdaR-like_regulators"/>
</dbReference>
<dbReference type="SUPFAM" id="SSF46689">
    <property type="entry name" value="Homeodomain-like"/>
    <property type="match status" value="1"/>
</dbReference>